<dbReference type="AlphaFoldDB" id="A0AAE1A9X8"/>
<feature type="compositionally biased region" description="Basic and acidic residues" evidence="1">
    <location>
        <begin position="133"/>
        <end position="146"/>
    </location>
</feature>
<sequence length="244" mass="26094">MKVGSGELDLGFFIDRTIKQCLEYDLITSDTDAVLEDMAKAWPAKQDTVCPPCATGVRRDLSSGSKEDVRRFNSNSISNNIKADRTASPETSLSLTSKQSHQLSVDDLKMGDPGLPNHRDSPVENLSMSTRSRGVEDHTSLVEGNRESPVGQVAGEGRRGSLRKSHSCEELMGLGGQGRSDHDGCQASSSPEMTSVGSSSRVSSSPEMTTVASSSRVSASPVNSTHFNPVSAMAPRVKSSWSFL</sequence>
<evidence type="ECO:0000256" key="1">
    <source>
        <dbReference type="SAM" id="MobiDB-lite"/>
    </source>
</evidence>
<protein>
    <submittedName>
        <fullName evidence="2">Uncharacterized protein</fullName>
    </submittedName>
</protein>
<feature type="compositionally biased region" description="Low complexity" evidence="1">
    <location>
        <begin position="195"/>
        <end position="225"/>
    </location>
</feature>
<proteinExistence type="predicted"/>
<organism evidence="2 3">
    <name type="scientific">Elysia crispata</name>
    <name type="common">lettuce slug</name>
    <dbReference type="NCBI Taxonomy" id="231223"/>
    <lineage>
        <taxon>Eukaryota</taxon>
        <taxon>Metazoa</taxon>
        <taxon>Spiralia</taxon>
        <taxon>Lophotrochozoa</taxon>
        <taxon>Mollusca</taxon>
        <taxon>Gastropoda</taxon>
        <taxon>Heterobranchia</taxon>
        <taxon>Euthyneura</taxon>
        <taxon>Panpulmonata</taxon>
        <taxon>Sacoglossa</taxon>
        <taxon>Placobranchoidea</taxon>
        <taxon>Plakobranchidae</taxon>
        <taxon>Elysia</taxon>
    </lineage>
</organism>
<evidence type="ECO:0000313" key="3">
    <source>
        <dbReference type="Proteomes" id="UP001283361"/>
    </source>
</evidence>
<comment type="caution">
    <text evidence="2">The sequence shown here is derived from an EMBL/GenBank/DDBJ whole genome shotgun (WGS) entry which is preliminary data.</text>
</comment>
<dbReference type="Proteomes" id="UP001283361">
    <property type="component" value="Unassembled WGS sequence"/>
</dbReference>
<evidence type="ECO:0000313" key="2">
    <source>
        <dbReference type="EMBL" id="KAK3783381.1"/>
    </source>
</evidence>
<name>A0AAE1A9X8_9GAST</name>
<feature type="region of interest" description="Disordered" evidence="1">
    <location>
        <begin position="80"/>
        <end position="244"/>
    </location>
</feature>
<feature type="compositionally biased region" description="Polar residues" evidence="1">
    <location>
        <begin position="88"/>
        <end position="103"/>
    </location>
</feature>
<accession>A0AAE1A9X8</accession>
<reference evidence="2" key="1">
    <citation type="journal article" date="2023" name="G3 (Bethesda)">
        <title>A reference genome for the long-term kleptoplast-retaining sea slug Elysia crispata morphotype clarki.</title>
        <authorList>
            <person name="Eastman K.E."/>
            <person name="Pendleton A.L."/>
            <person name="Shaikh M.A."/>
            <person name="Suttiyut T."/>
            <person name="Ogas R."/>
            <person name="Tomko P."/>
            <person name="Gavelis G."/>
            <person name="Widhalm J.R."/>
            <person name="Wisecaver J.H."/>
        </authorList>
    </citation>
    <scope>NUCLEOTIDE SEQUENCE</scope>
    <source>
        <strain evidence="2">ECLA1</strain>
    </source>
</reference>
<keyword evidence="3" id="KW-1185">Reference proteome</keyword>
<gene>
    <name evidence="2" type="ORF">RRG08_047087</name>
</gene>
<dbReference type="EMBL" id="JAWDGP010002415">
    <property type="protein sequence ID" value="KAK3783381.1"/>
    <property type="molecule type" value="Genomic_DNA"/>
</dbReference>